<feature type="transmembrane region" description="Helical" evidence="1">
    <location>
        <begin position="21"/>
        <end position="42"/>
    </location>
</feature>
<proteinExistence type="predicted"/>
<evidence type="ECO:0000313" key="2">
    <source>
        <dbReference type="EMBL" id="RXR32529.1"/>
    </source>
</evidence>
<dbReference type="OrthoDB" id="1414794at2"/>
<dbReference type="EMBL" id="SBKQ01000006">
    <property type="protein sequence ID" value="RXR32529.1"/>
    <property type="molecule type" value="Genomic_DNA"/>
</dbReference>
<dbReference type="InterPro" id="IPR045749">
    <property type="entry name" value="DUF6090"/>
</dbReference>
<comment type="caution">
    <text evidence="2">The sequence shown here is derived from an EMBL/GenBank/DDBJ whole genome shotgun (WGS) entry which is preliminary data.</text>
</comment>
<evidence type="ECO:0000256" key="1">
    <source>
        <dbReference type="SAM" id="Phobius"/>
    </source>
</evidence>
<protein>
    <submittedName>
        <fullName evidence="2">Uncharacterized protein</fullName>
    </submittedName>
</protein>
<dbReference type="RefSeq" id="WP_129464042.1">
    <property type="nucleotide sequence ID" value="NZ_SBKQ01000006.1"/>
</dbReference>
<keyword evidence="1" id="KW-0472">Membrane</keyword>
<name>A0A4Q1KT07_9FLAO</name>
<dbReference type="Pfam" id="PF19578">
    <property type="entry name" value="DUF6090"/>
    <property type="match status" value="1"/>
</dbReference>
<organism evidence="2 3">
    <name type="scientific">Flavobacterium piscinae</name>
    <dbReference type="NCBI Taxonomy" id="2506424"/>
    <lineage>
        <taxon>Bacteria</taxon>
        <taxon>Pseudomonadati</taxon>
        <taxon>Bacteroidota</taxon>
        <taxon>Flavobacteriia</taxon>
        <taxon>Flavobacteriales</taxon>
        <taxon>Flavobacteriaceae</taxon>
        <taxon>Flavobacterium</taxon>
    </lineage>
</organism>
<dbReference type="Proteomes" id="UP000289734">
    <property type="component" value="Unassembled WGS sequence"/>
</dbReference>
<evidence type="ECO:0000313" key="3">
    <source>
        <dbReference type="Proteomes" id="UP000289734"/>
    </source>
</evidence>
<reference evidence="3" key="1">
    <citation type="submission" date="2019-01" db="EMBL/GenBank/DDBJ databases">
        <title>Cytophagaceae bacterium strain CAR-16.</title>
        <authorList>
            <person name="Chen W.-M."/>
        </authorList>
    </citation>
    <scope>NUCLEOTIDE SEQUENCE [LARGE SCALE GENOMIC DNA]</scope>
    <source>
        <strain evidence="3">ICH-30</strain>
    </source>
</reference>
<gene>
    <name evidence="2" type="ORF">EQG68_06805</name>
</gene>
<keyword evidence="1" id="KW-0812">Transmembrane</keyword>
<sequence length="242" mass="28636">MIKFFRNIRFNQLKEGKFLNYLKYAVGEIILVVIGILIAVNINNSNEKRKQRNLQLSIFKIISEDMSSDTLTIYQMKRNFTFLDSVYQKILSGKMTNDDYSSCEVCANLVGMHNPFTIKNKGFKMLENYVENETQLKDSLTADLLMFYNQMDDLLLVINEYLKEDVHENLKDWKDNHNWFYLNHQERIKNDEYLTYLQSADFKNKIAMQQVLVIKNKKGILDAFNKNAKILMPKIKKRIESK</sequence>
<accession>A0A4Q1KT07</accession>
<dbReference type="AlphaFoldDB" id="A0A4Q1KT07"/>
<keyword evidence="3" id="KW-1185">Reference proteome</keyword>
<keyword evidence="1" id="KW-1133">Transmembrane helix</keyword>